<dbReference type="InterPro" id="IPR013249">
    <property type="entry name" value="RNA_pol_sigma70_r4_t2"/>
</dbReference>
<evidence type="ECO:0000313" key="7">
    <source>
        <dbReference type="EMBL" id="MVT08216.1"/>
    </source>
</evidence>
<dbReference type="Proteomes" id="UP000461730">
    <property type="component" value="Unassembled WGS sequence"/>
</dbReference>
<evidence type="ECO:0000259" key="6">
    <source>
        <dbReference type="Pfam" id="PF08281"/>
    </source>
</evidence>
<evidence type="ECO:0000256" key="1">
    <source>
        <dbReference type="ARBA" id="ARBA00010641"/>
    </source>
</evidence>
<dbReference type="InterPro" id="IPR039425">
    <property type="entry name" value="RNA_pol_sigma-70-like"/>
</dbReference>
<dbReference type="InterPro" id="IPR013325">
    <property type="entry name" value="RNA_pol_sigma_r2"/>
</dbReference>
<dbReference type="InterPro" id="IPR036388">
    <property type="entry name" value="WH-like_DNA-bd_sf"/>
</dbReference>
<dbReference type="PANTHER" id="PTHR43133">
    <property type="entry name" value="RNA POLYMERASE ECF-TYPE SIGMA FACTO"/>
    <property type="match status" value="1"/>
</dbReference>
<evidence type="ECO:0000259" key="5">
    <source>
        <dbReference type="Pfam" id="PF04542"/>
    </source>
</evidence>
<keyword evidence="2" id="KW-0805">Transcription regulation</keyword>
<feature type="domain" description="RNA polymerase sigma-70 region 2" evidence="5">
    <location>
        <begin position="23"/>
        <end position="84"/>
    </location>
</feature>
<evidence type="ECO:0000256" key="2">
    <source>
        <dbReference type="ARBA" id="ARBA00023015"/>
    </source>
</evidence>
<protein>
    <submittedName>
        <fullName evidence="7">Sigma-70 family RNA polymerase sigma factor</fullName>
    </submittedName>
</protein>
<keyword evidence="8" id="KW-1185">Reference proteome</keyword>
<dbReference type="GO" id="GO:0006352">
    <property type="term" value="P:DNA-templated transcription initiation"/>
    <property type="evidence" value="ECO:0007669"/>
    <property type="project" value="InterPro"/>
</dbReference>
<dbReference type="SUPFAM" id="SSF88946">
    <property type="entry name" value="Sigma2 domain of RNA polymerase sigma factors"/>
    <property type="match status" value="1"/>
</dbReference>
<dbReference type="NCBIfam" id="TIGR02937">
    <property type="entry name" value="sigma70-ECF"/>
    <property type="match status" value="1"/>
</dbReference>
<feature type="domain" description="RNA polymerase sigma factor 70 region 4 type 2" evidence="6">
    <location>
        <begin position="123"/>
        <end position="175"/>
    </location>
</feature>
<dbReference type="PANTHER" id="PTHR43133:SF46">
    <property type="entry name" value="RNA POLYMERASE SIGMA-70 FACTOR ECF SUBFAMILY"/>
    <property type="match status" value="1"/>
</dbReference>
<keyword evidence="3" id="KW-0731">Sigma factor</keyword>
<dbReference type="Pfam" id="PF08281">
    <property type="entry name" value="Sigma70_r4_2"/>
    <property type="match status" value="1"/>
</dbReference>
<comment type="caution">
    <text evidence="7">The sequence shown here is derived from an EMBL/GenBank/DDBJ whole genome shotgun (WGS) entry which is preliminary data.</text>
</comment>
<reference evidence="7 8" key="1">
    <citation type="submission" date="2019-12" db="EMBL/GenBank/DDBJ databases">
        <title>Chitinophaga sp. strain ysch24 (GDMCC 1.1355), whole genome shotgun sequence.</title>
        <authorList>
            <person name="Zhang X."/>
        </authorList>
    </citation>
    <scope>NUCLEOTIDE SEQUENCE [LARGE SCALE GENOMIC DNA]</scope>
    <source>
        <strain evidence="8">ysch24</strain>
    </source>
</reference>
<keyword evidence="4" id="KW-0804">Transcription</keyword>
<dbReference type="RefSeq" id="WP_157305626.1">
    <property type="nucleotide sequence ID" value="NZ_WRXN01000002.1"/>
</dbReference>
<dbReference type="EMBL" id="WRXN01000002">
    <property type="protein sequence ID" value="MVT08216.1"/>
    <property type="molecule type" value="Genomic_DNA"/>
</dbReference>
<proteinExistence type="inferred from homology"/>
<dbReference type="CDD" id="cd06171">
    <property type="entry name" value="Sigma70_r4"/>
    <property type="match status" value="1"/>
</dbReference>
<dbReference type="Pfam" id="PF04542">
    <property type="entry name" value="Sigma70_r2"/>
    <property type="match status" value="1"/>
</dbReference>
<dbReference type="InterPro" id="IPR007627">
    <property type="entry name" value="RNA_pol_sigma70_r2"/>
</dbReference>
<dbReference type="Gene3D" id="1.10.10.10">
    <property type="entry name" value="Winged helix-like DNA-binding domain superfamily/Winged helix DNA-binding domain"/>
    <property type="match status" value="1"/>
</dbReference>
<evidence type="ECO:0000313" key="8">
    <source>
        <dbReference type="Proteomes" id="UP000461730"/>
    </source>
</evidence>
<dbReference type="Gene3D" id="1.10.1740.10">
    <property type="match status" value="1"/>
</dbReference>
<gene>
    <name evidence="7" type="ORF">GO493_08085</name>
</gene>
<dbReference type="AlphaFoldDB" id="A0A7K1U1R0"/>
<evidence type="ECO:0000256" key="4">
    <source>
        <dbReference type="ARBA" id="ARBA00023163"/>
    </source>
</evidence>
<comment type="similarity">
    <text evidence="1">Belongs to the sigma-70 factor family. ECF subfamily.</text>
</comment>
<dbReference type="InterPro" id="IPR013324">
    <property type="entry name" value="RNA_pol_sigma_r3/r4-like"/>
</dbReference>
<dbReference type="GO" id="GO:0016987">
    <property type="term" value="F:sigma factor activity"/>
    <property type="evidence" value="ECO:0007669"/>
    <property type="project" value="UniProtKB-KW"/>
</dbReference>
<evidence type="ECO:0000256" key="3">
    <source>
        <dbReference type="ARBA" id="ARBA00023082"/>
    </source>
</evidence>
<dbReference type="InterPro" id="IPR014284">
    <property type="entry name" value="RNA_pol_sigma-70_dom"/>
</dbReference>
<name>A0A7K1U1R0_9BACT</name>
<dbReference type="GO" id="GO:0003677">
    <property type="term" value="F:DNA binding"/>
    <property type="evidence" value="ECO:0007669"/>
    <property type="project" value="InterPro"/>
</dbReference>
<dbReference type="SUPFAM" id="SSF88659">
    <property type="entry name" value="Sigma3 and sigma4 domains of RNA polymerase sigma factors"/>
    <property type="match status" value="1"/>
</dbReference>
<organism evidence="7 8">
    <name type="scientific">Chitinophaga tropicalis</name>
    <dbReference type="NCBI Taxonomy" id="2683588"/>
    <lineage>
        <taxon>Bacteria</taxon>
        <taxon>Pseudomonadati</taxon>
        <taxon>Bacteroidota</taxon>
        <taxon>Chitinophagia</taxon>
        <taxon>Chitinophagales</taxon>
        <taxon>Chitinophagaceae</taxon>
        <taxon>Chitinophaga</taxon>
    </lineage>
</organism>
<accession>A0A7K1U1R0</accession>
<sequence>MFDEKNIWDTFRYGDESSFKLIFEQFYTPLFNYGHKFTVDDHIIEDALQDLFVKLWKNKDSIRETSSVKNYLYKAFRRVLLRKLSYAPQVVGFSSPEDKLDFNFQLGHDHTLISQERLQQIRQSLSDALKKMTPRQREIIHLRYYEEMEYEEIADIMQLSVSSTYKLLYRAIETLRNNLSNTDFLLLLSLLSLKKV</sequence>